<organism evidence="2 3">
    <name type="scientific">Musa balbisiana</name>
    <name type="common">Banana</name>
    <dbReference type="NCBI Taxonomy" id="52838"/>
    <lineage>
        <taxon>Eukaryota</taxon>
        <taxon>Viridiplantae</taxon>
        <taxon>Streptophyta</taxon>
        <taxon>Embryophyta</taxon>
        <taxon>Tracheophyta</taxon>
        <taxon>Spermatophyta</taxon>
        <taxon>Magnoliopsida</taxon>
        <taxon>Liliopsida</taxon>
        <taxon>Zingiberales</taxon>
        <taxon>Musaceae</taxon>
        <taxon>Musa</taxon>
    </lineage>
</organism>
<protein>
    <submittedName>
        <fullName evidence="2">Uncharacterized protein</fullName>
    </submittedName>
</protein>
<dbReference type="AlphaFoldDB" id="A0A4S8I7Z4"/>
<reference evidence="2 3" key="1">
    <citation type="journal article" date="2019" name="Nat. Plants">
        <title>Genome sequencing of Musa balbisiana reveals subgenome evolution and function divergence in polyploid bananas.</title>
        <authorList>
            <person name="Yao X."/>
        </authorList>
    </citation>
    <scope>NUCLEOTIDE SEQUENCE [LARGE SCALE GENOMIC DNA]</scope>
    <source>
        <strain evidence="3">cv. DH-PKW</strain>
        <tissue evidence="2">Leaves</tissue>
    </source>
</reference>
<gene>
    <name evidence="2" type="ORF">C4D60_Mb02t03530</name>
</gene>
<evidence type="ECO:0000313" key="3">
    <source>
        <dbReference type="Proteomes" id="UP000317650"/>
    </source>
</evidence>
<dbReference type="Proteomes" id="UP000317650">
    <property type="component" value="Chromosome 2"/>
</dbReference>
<keyword evidence="3" id="KW-1185">Reference proteome</keyword>
<proteinExistence type="predicted"/>
<dbReference type="EMBL" id="PYDT01000011">
    <property type="protein sequence ID" value="THU44073.1"/>
    <property type="molecule type" value="Genomic_DNA"/>
</dbReference>
<feature type="region of interest" description="Disordered" evidence="1">
    <location>
        <begin position="62"/>
        <end position="93"/>
    </location>
</feature>
<comment type="caution">
    <text evidence="2">The sequence shown here is derived from an EMBL/GenBank/DDBJ whole genome shotgun (WGS) entry which is preliminary data.</text>
</comment>
<feature type="compositionally biased region" description="Pro residues" evidence="1">
    <location>
        <begin position="66"/>
        <end position="77"/>
    </location>
</feature>
<name>A0A4S8I7Z4_MUSBA</name>
<evidence type="ECO:0000313" key="2">
    <source>
        <dbReference type="EMBL" id="THU44073.1"/>
    </source>
</evidence>
<sequence length="117" mass="12390">MKTKKSEKDLSSCPPPPCKVALVPLSTKTPSTGACPIDTLKLDACIDLLGGLYYHLTELGDRARAVPPPDRAVPPPDRGGTTTQSYSETEPRRCHRLTGAVLPPSLTRRLSPGGATA</sequence>
<evidence type="ECO:0000256" key="1">
    <source>
        <dbReference type="SAM" id="MobiDB-lite"/>
    </source>
</evidence>
<accession>A0A4S8I7Z4</accession>